<dbReference type="Pfam" id="PF18306">
    <property type="entry name" value="LDcluster4"/>
    <property type="match status" value="1"/>
</dbReference>
<dbReference type="InterPro" id="IPR052341">
    <property type="entry name" value="LOG_family_nucleotidases"/>
</dbReference>
<dbReference type="PANTHER" id="PTHR43393">
    <property type="entry name" value="CYTOKININ RIBOSIDE 5'-MONOPHOSPHATE PHOSPHORIBOHYDROLASE"/>
    <property type="match status" value="1"/>
</dbReference>
<dbReference type="InterPro" id="IPR041164">
    <property type="entry name" value="LDcluster4"/>
</dbReference>
<reference evidence="2" key="1">
    <citation type="submission" date="2017-09" db="EMBL/GenBank/DDBJ databases">
        <title>Depth-based differentiation of microbial function through sediment-hosted aquifers and enrichment of novel symbionts in the deep terrestrial subsurface.</title>
        <authorList>
            <person name="Probst A.J."/>
            <person name="Ladd B."/>
            <person name="Jarett J.K."/>
            <person name="Geller-Mcgrath D.E."/>
            <person name="Sieber C.M.K."/>
            <person name="Emerson J.B."/>
            <person name="Anantharaman K."/>
            <person name="Thomas B.C."/>
            <person name="Malmstrom R."/>
            <person name="Stieglmeier M."/>
            <person name="Klingl A."/>
            <person name="Woyke T."/>
            <person name="Ryan C.M."/>
            <person name="Banfield J.F."/>
        </authorList>
    </citation>
    <scope>NUCLEOTIDE SEQUENCE [LARGE SCALE GENOMIC DNA]</scope>
</reference>
<dbReference type="Gene3D" id="3.40.50.450">
    <property type="match status" value="1"/>
</dbReference>
<dbReference type="AlphaFoldDB" id="A0A2H0W4R9"/>
<evidence type="ECO:0000313" key="1">
    <source>
        <dbReference type="EMBL" id="PIS06342.1"/>
    </source>
</evidence>
<protein>
    <submittedName>
        <fullName evidence="1">TIGR00725 family protein</fullName>
    </submittedName>
</protein>
<accession>A0A2H0W4R9</accession>
<proteinExistence type="predicted"/>
<dbReference type="PANTHER" id="PTHR43393:SF3">
    <property type="entry name" value="LYSINE DECARBOXYLASE-LIKE PROTEIN"/>
    <property type="match status" value="1"/>
</dbReference>
<name>A0A2H0W4R9_9BACT</name>
<organism evidence="1 2">
    <name type="scientific">Candidatus Buchananbacteria bacterium CG10_big_fil_rev_8_21_14_0_10_33_19</name>
    <dbReference type="NCBI Taxonomy" id="1974525"/>
    <lineage>
        <taxon>Bacteria</taxon>
        <taxon>Candidatus Buchananiibacteriota</taxon>
    </lineage>
</organism>
<comment type="caution">
    <text evidence="1">The sequence shown here is derived from an EMBL/GenBank/DDBJ whole genome shotgun (WGS) entry which is preliminary data.</text>
</comment>
<sequence>MKNRKLQIGVMGSAADLKYSKDIEQIALEVGRLIAKSGNITIYGAEKDYDSLSTAAARGAKEENGITVGITYDKGKEIWDQENNTDVIICTGMGRGGGREFVLVNSCDAIITISGGSGTLTEIAIAYQANIPIIAITGTDGWSDKLANEFLDSRKRVLVTAAKTPQEAVDTCLEILNKK</sequence>
<gene>
    <name evidence="1" type="ORF">COT80_02125</name>
</gene>
<evidence type="ECO:0000313" key="2">
    <source>
        <dbReference type="Proteomes" id="UP000229056"/>
    </source>
</evidence>
<dbReference type="Proteomes" id="UP000229056">
    <property type="component" value="Unassembled WGS sequence"/>
</dbReference>
<dbReference type="GO" id="GO:0005829">
    <property type="term" value="C:cytosol"/>
    <property type="evidence" value="ECO:0007669"/>
    <property type="project" value="TreeGrafter"/>
</dbReference>
<dbReference type="EMBL" id="PEZY01000005">
    <property type="protein sequence ID" value="PIS06342.1"/>
    <property type="molecule type" value="Genomic_DNA"/>
</dbReference>
<dbReference type="SUPFAM" id="SSF102405">
    <property type="entry name" value="MCP/YpsA-like"/>
    <property type="match status" value="1"/>
</dbReference>